<proteinExistence type="predicted"/>
<name>A0A0A9AH87_ARUDO</name>
<dbReference type="EMBL" id="GBRH01246866">
    <property type="protein sequence ID" value="JAD51029.1"/>
    <property type="molecule type" value="Transcribed_RNA"/>
</dbReference>
<reference evidence="1" key="2">
    <citation type="journal article" date="2015" name="Data Brief">
        <title>Shoot transcriptome of the giant reed, Arundo donax.</title>
        <authorList>
            <person name="Barrero R.A."/>
            <person name="Guerrero F.D."/>
            <person name="Moolhuijzen P."/>
            <person name="Goolsby J.A."/>
            <person name="Tidwell J."/>
            <person name="Bellgard S.E."/>
            <person name="Bellgard M.I."/>
        </authorList>
    </citation>
    <scope>NUCLEOTIDE SEQUENCE</scope>
    <source>
        <tissue evidence="1">Shoot tissue taken approximately 20 cm above the soil surface</tissue>
    </source>
</reference>
<reference evidence="1" key="1">
    <citation type="submission" date="2014-09" db="EMBL/GenBank/DDBJ databases">
        <authorList>
            <person name="Magalhaes I.L.F."/>
            <person name="Oliveira U."/>
            <person name="Santos F.R."/>
            <person name="Vidigal T.H.D.A."/>
            <person name="Brescovit A.D."/>
            <person name="Santos A.J."/>
        </authorList>
    </citation>
    <scope>NUCLEOTIDE SEQUENCE</scope>
    <source>
        <tissue evidence="1">Shoot tissue taken approximately 20 cm above the soil surface</tissue>
    </source>
</reference>
<sequence length="41" mass="4834">MHLMPPCYKLIQMLSESCRKVVFNMKTCTSVADYLHTEKQK</sequence>
<dbReference type="AlphaFoldDB" id="A0A0A9AH87"/>
<evidence type="ECO:0000313" key="1">
    <source>
        <dbReference type="EMBL" id="JAD51029.1"/>
    </source>
</evidence>
<protein>
    <submittedName>
        <fullName evidence="1">Uncharacterized protein</fullName>
    </submittedName>
</protein>
<accession>A0A0A9AH87</accession>
<organism evidence="1">
    <name type="scientific">Arundo donax</name>
    <name type="common">Giant reed</name>
    <name type="synonym">Donax arundinaceus</name>
    <dbReference type="NCBI Taxonomy" id="35708"/>
    <lineage>
        <taxon>Eukaryota</taxon>
        <taxon>Viridiplantae</taxon>
        <taxon>Streptophyta</taxon>
        <taxon>Embryophyta</taxon>
        <taxon>Tracheophyta</taxon>
        <taxon>Spermatophyta</taxon>
        <taxon>Magnoliopsida</taxon>
        <taxon>Liliopsida</taxon>
        <taxon>Poales</taxon>
        <taxon>Poaceae</taxon>
        <taxon>PACMAD clade</taxon>
        <taxon>Arundinoideae</taxon>
        <taxon>Arundineae</taxon>
        <taxon>Arundo</taxon>
    </lineage>
</organism>